<reference evidence="2" key="1">
    <citation type="submission" date="2022-11" db="UniProtKB">
        <authorList>
            <consortium name="WormBaseParasite"/>
        </authorList>
    </citation>
    <scope>IDENTIFICATION</scope>
</reference>
<protein>
    <submittedName>
        <fullName evidence="2">C2H2-type domain-containing protein</fullName>
    </submittedName>
</protein>
<sequence>MIFQENPDNDANALLLLSLIRPETDVSEEAINITVRRIDSTIYVQTARAIQPEERLVGNKWIIEPDMSSKTERERLDQEERDRILRHFRRRKCLKTPKTEVSNYQPEEKKIKEIKEEEASETATEEFKYSAFASISALVAAAAASHFGQSEDEEADEELEDDSESETESAEQNPLHGTVNGVKSISLVGGAQQYPHQCSLCPKSFSSASGLKQHSHIHCTTKPFRCNVCNKAYTQFSNLCRHRKTHTDSLSCSNCNQTLPNQSSLAKHKTLCDMAMMYKPLNAAMMDPNVFAMMQHTLMQPNQLHQQQFASLMAMMHLQMAPGHHLPTMVHPPLSQLNPFTSFRDPMLLKVDGNASLSLRGSDTESSPRKEKYTCRFCNKVFPRSANLTRHLRTHTGEQPYKCHYCERSFSISSNLQRHVRNIHNKEKPFKCSKCDRCFGQQTNLDRHIRKHEAQNQSCEKPRRSTSKKNTASGRKSPNSGEQAKFLGTSLESVRTSKVFGDIFGERKFIAPQTIDPDLNIISSTMTAPISSFDQSKKE</sequence>
<accession>A0AC34QBL6</accession>
<dbReference type="WBParaSite" id="JU765_v2.g14805.t1">
    <property type="protein sequence ID" value="JU765_v2.g14805.t1"/>
    <property type="gene ID" value="JU765_v2.g14805"/>
</dbReference>
<name>A0AC34QBL6_9BILA</name>
<proteinExistence type="predicted"/>
<dbReference type="Proteomes" id="UP000887576">
    <property type="component" value="Unplaced"/>
</dbReference>
<evidence type="ECO:0000313" key="1">
    <source>
        <dbReference type="Proteomes" id="UP000887576"/>
    </source>
</evidence>
<organism evidence="1 2">
    <name type="scientific">Panagrolaimus sp. JU765</name>
    <dbReference type="NCBI Taxonomy" id="591449"/>
    <lineage>
        <taxon>Eukaryota</taxon>
        <taxon>Metazoa</taxon>
        <taxon>Ecdysozoa</taxon>
        <taxon>Nematoda</taxon>
        <taxon>Chromadorea</taxon>
        <taxon>Rhabditida</taxon>
        <taxon>Tylenchina</taxon>
        <taxon>Panagrolaimomorpha</taxon>
        <taxon>Panagrolaimoidea</taxon>
        <taxon>Panagrolaimidae</taxon>
        <taxon>Panagrolaimus</taxon>
    </lineage>
</organism>
<evidence type="ECO:0000313" key="2">
    <source>
        <dbReference type="WBParaSite" id="JU765_v2.g14805.t1"/>
    </source>
</evidence>